<evidence type="ECO:0000256" key="1">
    <source>
        <dbReference type="SAM" id="MobiDB-lite"/>
    </source>
</evidence>
<organism evidence="2 3">
    <name type="scientific">Streptomyces nigrescens</name>
    <dbReference type="NCBI Taxonomy" id="1920"/>
    <lineage>
        <taxon>Bacteria</taxon>
        <taxon>Bacillati</taxon>
        <taxon>Actinomycetota</taxon>
        <taxon>Actinomycetes</taxon>
        <taxon>Kitasatosporales</taxon>
        <taxon>Streptomycetaceae</taxon>
        <taxon>Streptomyces</taxon>
    </lineage>
</organism>
<protein>
    <submittedName>
        <fullName evidence="2">Uncharacterized protein</fullName>
    </submittedName>
</protein>
<gene>
    <name evidence="2" type="ORF">HEK616_19880</name>
</gene>
<evidence type="ECO:0000313" key="2">
    <source>
        <dbReference type="EMBL" id="BDM68501.1"/>
    </source>
</evidence>
<proteinExistence type="predicted"/>
<evidence type="ECO:0000313" key="3">
    <source>
        <dbReference type="Proteomes" id="UP001059597"/>
    </source>
</evidence>
<feature type="compositionally biased region" description="Low complexity" evidence="1">
    <location>
        <begin position="7"/>
        <end position="31"/>
    </location>
</feature>
<name>A0ABM7ZQ85_STRNI</name>
<sequence>MRQGLLRSRGPGPAPSGGVARRAGAAASAGTRTRYEQAQAWTATPAGVVLVSQSTPQQPLLLFNAVGWNFRADRYDGTPVLRRASGCYVLSPV</sequence>
<reference evidence="2" key="1">
    <citation type="submission" date="2022-06" db="EMBL/GenBank/DDBJ databases">
        <title>Complete genome sequence of Streptomyces nigrescens HEK616.</title>
        <authorList>
            <person name="Asamizu S."/>
            <person name="Onaka H."/>
        </authorList>
    </citation>
    <scope>NUCLEOTIDE SEQUENCE</scope>
    <source>
        <strain evidence="2">HEK616</strain>
    </source>
</reference>
<dbReference type="EMBL" id="AP026073">
    <property type="protein sequence ID" value="BDM68501.1"/>
    <property type="molecule type" value="Genomic_DNA"/>
</dbReference>
<feature type="region of interest" description="Disordered" evidence="1">
    <location>
        <begin position="1"/>
        <end position="31"/>
    </location>
</feature>
<accession>A0ABM7ZQ85</accession>
<keyword evidence="3" id="KW-1185">Reference proteome</keyword>
<dbReference type="Proteomes" id="UP001059597">
    <property type="component" value="Chromosome"/>
</dbReference>